<feature type="transmembrane region" description="Helical" evidence="1">
    <location>
        <begin position="43"/>
        <end position="64"/>
    </location>
</feature>
<keyword evidence="1" id="KW-1133">Transmembrane helix</keyword>
<protein>
    <recommendedName>
        <fullName evidence="4">ATP synthase F0 subunit 8</fullName>
    </recommendedName>
</protein>
<keyword evidence="1" id="KW-0812">Transmembrane</keyword>
<evidence type="ECO:0008006" key="4">
    <source>
        <dbReference type="Google" id="ProtNLM"/>
    </source>
</evidence>
<dbReference type="EMBL" id="BPVZ01000015">
    <property type="protein sequence ID" value="GKV00285.1"/>
    <property type="molecule type" value="Genomic_DNA"/>
</dbReference>
<comment type="caution">
    <text evidence="2">The sequence shown here is derived from an EMBL/GenBank/DDBJ whole genome shotgun (WGS) entry which is preliminary data.</text>
</comment>
<keyword evidence="1" id="KW-0472">Membrane</keyword>
<keyword evidence="3" id="KW-1185">Reference proteome</keyword>
<sequence>MPSSKQKKSKKNKKEVVVVAKNDVDDSAPDSGFYNIWENKAFYLPQLLVMFILYSFCILTILLVSRFCL</sequence>
<gene>
    <name evidence="2" type="ORF">SLEP1_g13002</name>
</gene>
<evidence type="ECO:0000313" key="3">
    <source>
        <dbReference type="Proteomes" id="UP001054252"/>
    </source>
</evidence>
<dbReference type="AlphaFoldDB" id="A0AAV5IN66"/>
<dbReference type="Proteomes" id="UP001054252">
    <property type="component" value="Unassembled WGS sequence"/>
</dbReference>
<proteinExistence type="predicted"/>
<accession>A0AAV5IN66</accession>
<reference evidence="2 3" key="1">
    <citation type="journal article" date="2021" name="Commun. Biol.">
        <title>The genome of Shorea leprosula (Dipterocarpaceae) highlights the ecological relevance of drought in aseasonal tropical rainforests.</title>
        <authorList>
            <person name="Ng K.K.S."/>
            <person name="Kobayashi M.J."/>
            <person name="Fawcett J.A."/>
            <person name="Hatakeyama M."/>
            <person name="Paape T."/>
            <person name="Ng C.H."/>
            <person name="Ang C.C."/>
            <person name="Tnah L.H."/>
            <person name="Lee C.T."/>
            <person name="Nishiyama T."/>
            <person name="Sese J."/>
            <person name="O'Brien M.J."/>
            <person name="Copetti D."/>
            <person name="Mohd Noor M.I."/>
            <person name="Ong R.C."/>
            <person name="Putra M."/>
            <person name="Sireger I.Z."/>
            <person name="Indrioko S."/>
            <person name="Kosugi Y."/>
            <person name="Izuno A."/>
            <person name="Isagi Y."/>
            <person name="Lee S.L."/>
            <person name="Shimizu K.K."/>
        </authorList>
    </citation>
    <scope>NUCLEOTIDE SEQUENCE [LARGE SCALE GENOMIC DNA]</scope>
    <source>
        <strain evidence="2">214</strain>
    </source>
</reference>
<evidence type="ECO:0000256" key="1">
    <source>
        <dbReference type="SAM" id="Phobius"/>
    </source>
</evidence>
<name>A0AAV5IN66_9ROSI</name>
<organism evidence="2 3">
    <name type="scientific">Rubroshorea leprosula</name>
    <dbReference type="NCBI Taxonomy" id="152421"/>
    <lineage>
        <taxon>Eukaryota</taxon>
        <taxon>Viridiplantae</taxon>
        <taxon>Streptophyta</taxon>
        <taxon>Embryophyta</taxon>
        <taxon>Tracheophyta</taxon>
        <taxon>Spermatophyta</taxon>
        <taxon>Magnoliopsida</taxon>
        <taxon>eudicotyledons</taxon>
        <taxon>Gunneridae</taxon>
        <taxon>Pentapetalae</taxon>
        <taxon>rosids</taxon>
        <taxon>malvids</taxon>
        <taxon>Malvales</taxon>
        <taxon>Dipterocarpaceae</taxon>
        <taxon>Rubroshorea</taxon>
    </lineage>
</organism>
<evidence type="ECO:0000313" key="2">
    <source>
        <dbReference type="EMBL" id="GKV00285.1"/>
    </source>
</evidence>